<gene>
    <name evidence="7" type="primary">deoD</name>
    <name evidence="7" type="ORF">Q8852_02430</name>
</gene>
<dbReference type="Pfam" id="PF01048">
    <property type="entry name" value="PNP_UDP_1"/>
    <property type="match status" value="1"/>
</dbReference>
<dbReference type="InterPro" id="IPR000845">
    <property type="entry name" value="Nucleoside_phosphorylase_d"/>
</dbReference>
<evidence type="ECO:0000313" key="8">
    <source>
        <dbReference type="Proteomes" id="UP001237011"/>
    </source>
</evidence>
<dbReference type="Gene3D" id="3.40.50.1580">
    <property type="entry name" value="Nucleoside phosphorylase domain"/>
    <property type="match status" value="1"/>
</dbReference>
<dbReference type="RefSeq" id="WP_305937598.1">
    <property type="nucleotide sequence ID" value="NZ_CP132191.1"/>
</dbReference>
<sequence length="234" mass="25979">MTPHISAQKGEIAKTVIMPGDPLRAKYIAETYLDPGYKLVSSVRNAYIFTGTYKGKPITIASSGMGITSMGIYAYELFSVYDVDRIIRTGSAGSYKADLKLYDIVAPSEAISDSTSFRRLLLGKEEKLSYPDTELRDEILAIAKEKNVEIKSGRVHTTDSFYSILPFEQRIAETDAICVENEAHALFTVAQALGKKAAAIVTISENWITRDHTSAEQRQFTFNKMMEIALELAK</sequence>
<dbReference type="CDD" id="cd09006">
    <property type="entry name" value="PNP_EcPNPI-like"/>
    <property type="match status" value="1"/>
</dbReference>
<evidence type="ECO:0000256" key="5">
    <source>
        <dbReference type="ARBA" id="ARBA00048447"/>
    </source>
</evidence>
<evidence type="ECO:0000259" key="6">
    <source>
        <dbReference type="Pfam" id="PF01048"/>
    </source>
</evidence>
<accession>A0ABY9H9A4</accession>
<evidence type="ECO:0000256" key="4">
    <source>
        <dbReference type="ARBA" id="ARBA00022679"/>
    </source>
</evidence>
<reference evidence="7" key="1">
    <citation type="submission" date="2023-08" db="EMBL/GenBank/DDBJ databases">
        <title>Complete genome sequence of Mycoplasma seminis 2200.</title>
        <authorList>
            <person name="Spergser J."/>
        </authorList>
    </citation>
    <scope>NUCLEOTIDE SEQUENCE [LARGE SCALE GENOMIC DNA]</scope>
    <source>
        <strain evidence="7">2200</strain>
    </source>
</reference>
<evidence type="ECO:0000256" key="1">
    <source>
        <dbReference type="ARBA" id="ARBA00011888"/>
    </source>
</evidence>
<evidence type="ECO:0000313" key="7">
    <source>
        <dbReference type="EMBL" id="WLP85159.1"/>
    </source>
</evidence>
<keyword evidence="4 7" id="KW-0808">Transferase</keyword>
<protein>
    <recommendedName>
        <fullName evidence="2">Uridine phosphorylase</fullName>
        <ecNumber evidence="1">2.4.2.3</ecNumber>
    </recommendedName>
</protein>
<dbReference type="PANTHER" id="PTHR43691">
    <property type="entry name" value="URIDINE PHOSPHORYLASE"/>
    <property type="match status" value="1"/>
</dbReference>
<dbReference type="EC" id="2.4.2.3" evidence="1"/>
<dbReference type="EMBL" id="CP132191">
    <property type="protein sequence ID" value="WLP85159.1"/>
    <property type="molecule type" value="Genomic_DNA"/>
</dbReference>
<evidence type="ECO:0000256" key="3">
    <source>
        <dbReference type="ARBA" id="ARBA00022676"/>
    </source>
</evidence>
<dbReference type="InterPro" id="IPR035994">
    <property type="entry name" value="Nucleoside_phosphorylase_sf"/>
</dbReference>
<evidence type="ECO:0000256" key="2">
    <source>
        <dbReference type="ARBA" id="ARBA00021980"/>
    </source>
</evidence>
<dbReference type="Proteomes" id="UP001237011">
    <property type="component" value="Chromosome"/>
</dbReference>
<keyword evidence="3 7" id="KW-0328">Glycosyltransferase</keyword>
<organism evidence="7 8">
    <name type="scientific">Mycoplasma seminis</name>
    <dbReference type="NCBI Taxonomy" id="512749"/>
    <lineage>
        <taxon>Bacteria</taxon>
        <taxon>Bacillati</taxon>
        <taxon>Mycoplasmatota</taxon>
        <taxon>Mollicutes</taxon>
        <taxon>Mycoplasmataceae</taxon>
        <taxon>Mycoplasma</taxon>
    </lineage>
</organism>
<proteinExistence type="predicted"/>
<dbReference type="NCBIfam" id="NF004489">
    <property type="entry name" value="PRK05819.1"/>
    <property type="match status" value="1"/>
</dbReference>
<feature type="domain" description="Nucleoside phosphorylase" evidence="6">
    <location>
        <begin position="15"/>
        <end position="227"/>
    </location>
</feature>
<keyword evidence="8" id="KW-1185">Reference proteome</keyword>
<dbReference type="GO" id="GO:0004731">
    <property type="term" value="F:purine-nucleoside phosphorylase activity"/>
    <property type="evidence" value="ECO:0007669"/>
    <property type="project" value="UniProtKB-EC"/>
</dbReference>
<name>A0ABY9H9A4_9MOLU</name>
<dbReference type="NCBIfam" id="TIGR00107">
    <property type="entry name" value="deoD"/>
    <property type="match status" value="1"/>
</dbReference>
<dbReference type="InterPro" id="IPR004402">
    <property type="entry name" value="DeoD-type"/>
</dbReference>
<dbReference type="PANTHER" id="PTHR43691:SF11">
    <property type="entry name" value="FI09636P-RELATED"/>
    <property type="match status" value="1"/>
</dbReference>
<comment type="catalytic activity">
    <reaction evidence="5">
        <text>uridine + phosphate = alpha-D-ribose 1-phosphate + uracil</text>
        <dbReference type="Rhea" id="RHEA:24388"/>
        <dbReference type="ChEBI" id="CHEBI:16704"/>
        <dbReference type="ChEBI" id="CHEBI:17568"/>
        <dbReference type="ChEBI" id="CHEBI:43474"/>
        <dbReference type="ChEBI" id="CHEBI:57720"/>
        <dbReference type="EC" id="2.4.2.3"/>
    </reaction>
</comment>
<dbReference type="SUPFAM" id="SSF53167">
    <property type="entry name" value="Purine and uridine phosphorylases"/>
    <property type="match status" value="1"/>
</dbReference>